<feature type="compositionally biased region" description="Basic and acidic residues" evidence="1">
    <location>
        <begin position="66"/>
        <end position="85"/>
    </location>
</feature>
<dbReference type="EnsemblMetazoa" id="ISCW008510-RA">
    <property type="protein sequence ID" value="ISCW008510-PA"/>
    <property type="gene ID" value="ISCW008510"/>
</dbReference>
<gene>
    <name evidence="2" type="ORF">IscW_ISCW008510</name>
</gene>
<dbReference type="EMBL" id="DS817992">
    <property type="protein sequence ID" value="EEC11521.1"/>
    <property type="molecule type" value="Genomic_DNA"/>
</dbReference>
<proteinExistence type="predicted"/>
<keyword evidence="4" id="KW-1185">Reference proteome</keyword>
<dbReference type="OrthoDB" id="6508185at2759"/>
<dbReference type="HOGENOM" id="CLU_2017760_0_0_1"/>
<evidence type="ECO:0000313" key="3">
    <source>
        <dbReference type="EnsemblMetazoa" id="ISCW008510-PA"/>
    </source>
</evidence>
<dbReference type="InParanoid" id="B7PY49"/>
<evidence type="ECO:0000256" key="1">
    <source>
        <dbReference type="SAM" id="MobiDB-lite"/>
    </source>
</evidence>
<dbReference type="VEuPathDB" id="VectorBase:ISCP_038130"/>
<dbReference type="VEuPathDB" id="VectorBase:ISCW008510"/>
<dbReference type="AlphaFoldDB" id="B7PY49"/>
<evidence type="ECO:0000313" key="2">
    <source>
        <dbReference type="EMBL" id="EEC11521.1"/>
    </source>
</evidence>
<reference evidence="2 4" key="1">
    <citation type="submission" date="2008-03" db="EMBL/GenBank/DDBJ databases">
        <title>Annotation of Ixodes scapularis.</title>
        <authorList>
            <consortium name="Ixodes scapularis Genome Project Consortium"/>
            <person name="Caler E."/>
            <person name="Hannick L.I."/>
            <person name="Bidwell S."/>
            <person name="Joardar V."/>
            <person name="Thiagarajan M."/>
            <person name="Amedeo P."/>
            <person name="Galinsky K.J."/>
            <person name="Schobel S."/>
            <person name="Inman J."/>
            <person name="Hostetler J."/>
            <person name="Miller J."/>
            <person name="Hammond M."/>
            <person name="Megy K."/>
            <person name="Lawson D."/>
            <person name="Kodira C."/>
            <person name="Sutton G."/>
            <person name="Meyer J."/>
            <person name="Hill C.A."/>
            <person name="Birren B."/>
            <person name="Nene V."/>
            <person name="Collins F."/>
            <person name="Alarcon-Chaidez F."/>
            <person name="Wikel S."/>
            <person name="Strausberg R."/>
        </authorList>
    </citation>
    <scope>NUCLEOTIDE SEQUENCE [LARGE SCALE GENOMIC DNA]</scope>
    <source>
        <strain evidence="4">Wikel</strain>
        <strain evidence="2">Wikel colony</strain>
    </source>
</reference>
<feature type="region of interest" description="Disordered" evidence="1">
    <location>
        <begin position="34"/>
        <end position="123"/>
    </location>
</feature>
<protein>
    <submittedName>
        <fullName evidence="2 3">Uncharacterized protein</fullName>
    </submittedName>
</protein>
<name>B7PY49_IXOSC</name>
<organism>
    <name type="scientific">Ixodes scapularis</name>
    <name type="common">Black-legged tick</name>
    <name type="synonym">Deer tick</name>
    <dbReference type="NCBI Taxonomy" id="6945"/>
    <lineage>
        <taxon>Eukaryota</taxon>
        <taxon>Metazoa</taxon>
        <taxon>Ecdysozoa</taxon>
        <taxon>Arthropoda</taxon>
        <taxon>Chelicerata</taxon>
        <taxon>Arachnida</taxon>
        <taxon>Acari</taxon>
        <taxon>Parasitiformes</taxon>
        <taxon>Ixodida</taxon>
        <taxon>Ixodoidea</taxon>
        <taxon>Ixodidae</taxon>
        <taxon>Ixodinae</taxon>
        <taxon>Ixodes</taxon>
    </lineage>
</organism>
<dbReference type="Proteomes" id="UP000001555">
    <property type="component" value="Unassembled WGS sequence"/>
</dbReference>
<sequence>MVGDDRQDLLIAEDATPSPLIACLNAAEIADVVTLGQGNPPPSPTLPSASAFPGTLVPQPDSDASVDPRSDDNDAMCCDRPETKRGLTSTSSPFDAPGTWTKKKRLGHAKPSDSEGISDSLVF</sequence>
<reference evidence="3" key="2">
    <citation type="submission" date="2020-05" db="UniProtKB">
        <authorList>
            <consortium name="EnsemblMetazoa"/>
        </authorList>
    </citation>
    <scope>IDENTIFICATION</scope>
    <source>
        <strain evidence="3">wikel</strain>
    </source>
</reference>
<accession>B7PY49</accession>
<dbReference type="VEuPathDB" id="VectorBase:ISCI008510"/>
<dbReference type="PaxDb" id="6945-B7PY49"/>
<dbReference type="EMBL" id="ABJB010522493">
    <property type="status" value="NOT_ANNOTATED_CDS"/>
    <property type="molecule type" value="Genomic_DNA"/>
</dbReference>
<evidence type="ECO:0000313" key="4">
    <source>
        <dbReference type="Proteomes" id="UP000001555"/>
    </source>
</evidence>